<feature type="transmembrane region" description="Helical" evidence="6">
    <location>
        <begin position="67"/>
        <end position="86"/>
    </location>
</feature>
<evidence type="ECO:0000256" key="6">
    <source>
        <dbReference type="SAM" id="Phobius"/>
    </source>
</evidence>
<dbReference type="PROSITE" id="PS50262">
    <property type="entry name" value="G_PROTEIN_RECEP_F1_2"/>
    <property type="match status" value="1"/>
</dbReference>
<dbReference type="Gene3D" id="1.20.1070.10">
    <property type="entry name" value="Rhodopsin 7-helix transmembrane proteins"/>
    <property type="match status" value="1"/>
</dbReference>
<dbReference type="AlphaFoldDB" id="R7VID9"/>
<reference evidence="11" key="1">
    <citation type="submission" date="2012-12" db="EMBL/GenBank/DDBJ databases">
        <authorList>
            <person name="Hellsten U."/>
            <person name="Grimwood J."/>
            <person name="Chapman J.A."/>
            <person name="Shapiro H."/>
            <person name="Aerts A."/>
            <person name="Otillar R.P."/>
            <person name="Terry A.Y."/>
            <person name="Boore J.L."/>
            <person name="Simakov O."/>
            <person name="Marletaz F."/>
            <person name="Cho S.-J."/>
            <person name="Edsinger-Gonzales E."/>
            <person name="Havlak P."/>
            <person name="Kuo D.-H."/>
            <person name="Larsson T."/>
            <person name="Lv J."/>
            <person name="Arendt D."/>
            <person name="Savage R."/>
            <person name="Osoegawa K."/>
            <person name="de Jong P."/>
            <person name="Lindberg D.R."/>
            <person name="Seaver E.C."/>
            <person name="Weisblat D.A."/>
            <person name="Putnam N.H."/>
            <person name="Grigoriev I.V."/>
            <person name="Rokhsar D.S."/>
        </authorList>
    </citation>
    <scope>NUCLEOTIDE SEQUENCE</scope>
    <source>
        <strain evidence="11">I ESC-2004</strain>
    </source>
</reference>
<dbReference type="SUPFAM" id="SSF81321">
    <property type="entry name" value="Family A G protein-coupled receptor-like"/>
    <property type="match status" value="1"/>
</dbReference>
<protein>
    <recommendedName>
        <fullName evidence="8">G-protein coupled receptors family 1 profile domain-containing protein</fullName>
    </recommendedName>
</protein>
<dbReference type="EMBL" id="AMQN01004373">
    <property type="status" value="NOT_ANNOTATED_CDS"/>
    <property type="molecule type" value="Genomic_DNA"/>
</dbReference>
<dbReference type="Proteomes" id="UP000014760">
    <property type="component" value="Unassembled WGS sequence"/>
</dbReference>
<dbReference type="PANTHER" id="PTHR46641:SF6">
    <property type="entry name" value="G-PROTEIN COUPLED RECEPTORS FAMILY 1 PROFILE DOMAIN-CONTAINING PROTEIN"/>
    <property type="match status" value="1"/>
</dbReference>
<keyword evidence="5" id="KW-0675">Receptor</keyword>
<dbReference type="PROSITE" id="PS00237">
    <property type="entry name" value="G_PROTEIN_RECEP_F1_1"/>
    <property type="match status" value="1"/>
</dbReference>
<dbReference type="EnsemblMetazoa" id="CapteT199853">
    <property type="protein sequence ID" value="CapteP199853"/>
    <property type="gene ID" value="CapteG199853"/>
</dbReference>
<dbReference type="InterPro" id="IPR052954">
    <property type="entry name" value="GPCR-Ligand_Int"/>
</dbReference>
<feature type="transmembrane region" description="Helical" evidence="6">
    <location>
        <begin position="182"/>
        <end position="202"/>
    </location>
</feature>
<feature type="transmembrane region" description="Helical" evidence="6">
    <location>
        <begin position="138"/>
        <end position="161"/>
    </location>
</feature>
<keyword evidence="2 5" id="KW-0812">Transmembrane</keyword>
<evidence type="ECO:0000256" key="1">
    <source>
        <dbReference type="ARBA" id="ARBA00004370"/>
    </source>
</evidence>
<keyword evidence="3 6" id="KW-1133">Transmembrane helix</keyword>
<dbReference type="InterPro" id="IPR000276">
    <property type="entry name" value="GPCR_Rhodpsn"/>
</dbReference>
<evidence type="ECO:0000313" key="9">
    <source>
        <dbReference type="EMBL" id="ELU16061.1"/>
    </source>
</evidence>
<keyword evidence="5" id="KW-0807">Transducer</keyword>
<evidence type="ECO:0000256" key="7">
    <source>
        <dbReference type="SAM" id="SignalP"/>
    </source>
</evidence>
<evidence type="ECO:0000256" key="2">
    <source>
        <dbReference type="ARBA" id="ARBA00022692"/>
    </source>
</evidence>
<dbReference type="InterPro" id="IPR017452">
    <property type="entry name" value="GPCR_Rhodpsn_7TM"/>
</dbReference>
<dbReference type="OrthoDB" id="6126859at2759"/>
<dbReference type="GO" id="GO:0004930">
    <property type="term" value="F:G protein-coupled receptor activity"/>
    <property type="evidence" value="ECO:0007669"/>
    <property type="project" value="UniProtKB-KW"/>
</dbReference>
<feature type="chain" id="PRO_5008789072" description="G-protein coupled receptors family 1 profile domain-containing protein" evidence="7">
    <location>
        <begin position="21"/>
        <end position="374"/>
    </location>
</feature>
<dbReference type="STRING" id="283909.R7VID9"/>
<feature type="domain" description="G-protein coupled receptors family 1 profile" evidence="8">
    <location>
        <begin position="79"/>
        <end position="345"/>
    </location>
</feature>
<sequence length="374" mass="42053">MKTRLILYLLLSIHFLRLEAVSHTTDFPENAFEPQTDSYRQVVRNRFRLMHTTHKHELQIMKQTESAVTLVIGAFAVVSNLTILKVTIKLQSIGIPQVYMAALAVCDLCIGVMTSWRCVSGLVYFLSGEVSTFMTYTYWPVVGADVAASISASLIATALSVDRCLALNFPMKHPELWSTRKAKVLVTLVGVLSFVVGMNYPMRHKISKSNPLRTTTQVPSEATALGRQADFSKACKYVEFLLRFAIPIMVMTASNSWTLFAINRSDRFRREMDIETSSNVKTVKCLTITLGLVVIFFLTQLPKAAFLLDGMIFFYDHRGTLAFEIFVVASNLLTKANSVVNVFVYLALSSEFRRNFFDIIRSCKGRESSLDVSN</sequence>
<evidence type="ECO:0000256" key="4">
    <source>
        <dbReference type="ARBA" id="ARBA00023136"/>
    </source>
</evidence>
<dbReference type="EMBL" id="KB293367">
    <property type="protein sequence ID" value="ELU16061.1"/>
    <property type="molecule type" value="Genomic_DNA"/>
</dbReference>
<reference evidence="10" key="3">
    <citation type="submission" date="2015-06" db="UniProtKB">
        <authorList>
            <consortium name="EnsemblMetazoa"/>
        </authorList>
    </citation>
    <scope>IDENTIFICATION</scope>
</reference>
<evidence type="ECO:0000313" key="10">
    <source>
        <dbReference type="EnsemblMetazoa" id="CapteP199853"/>
    </source>
</evidence>
<keyword evidence="7" id="KW-0732">Signal</keyword>
<comment type="subcellular location">
    <subcellularLocation>
        <location evidence="1">Membrane</location>
    </subcellularLocation>
</comment>
<dbReference type="Pfam" id="PF00001">
    <property type="entry name" value="7tm_1"/>
    <property type="match status" value="1"/>
</dbReference>
<evidence type="ECO:0000256" key="3">
    <source>
        <dbReference type="ARBA" id="ARBA00022989"/>
    </source>
</evidence>
<keyword evidence="4 6" id="KW-0472">Membrane</keyword>
<reference evidence="9 11" key="2">
    <citation type="journal article" date="2013" name="Nature">
        <title>Insights into bilaterian evolution from three spiralian genomes.</title>
        <authorList>
            <person name="Simakov O."/>
            <person name="Marletaz F."/>
            <person name="Cho S.J."/>
            <person name="Edsinger-Gonzales E."/>
            <person name="Havlak P."/>
            <person name="Hellsten U."/>
            <person name="Kuo D.H."/>
            <person name="Larsson T."/>
            <person name="Lv J."/>
            <person name="Arendt D."/>
            <person name="Savage R."/>
            <person name="Osoegawa K."/>
            <person name="de Jong P."/>
            <person name="Grimwood J."/>
            <person name="Chapman J.A."/>
            <person name="Shapiro H."/>
            <person name="Aerts A."/>
            <person name="Otillar R.P."/>
            <person name="Terry A.Y."/>
            <person name="Boore J.L."/>
            <person name="Grigoriev I.V."/>
            <person name="Lindberg D.R."/>
            <person name="Seaver E.C."/>
            <person name="Weisblat D.A."/>
            <person name="Putnam N.H."/>
            <person name="Rokhsar D.S."/>
        </authorList>
    </citation>
    <scope>NUCLEOTIDE SEQUENCE</scope>
    <source>
        <strain evidence="9 11">I ESC-2004</strain>
    </source>
</reference>
<feature type="transmembrane region" description="Helical" evidence="6">
    <location>
        <begin position="98"/>
        <end position="126"/>
    </location>
</feature>
<dbReference type="HOGENOM" id="CLU_009579_38_1_1"/>
<feature type="transmembrane region" description="Helical" evidence="6">
    <location>
        <begin position="283"/>
        <end position="301"/>
    </location>
</feature>
<feature type="transmembrane region" description="Helical" evidence="6">
    <location>
        <begin position="240"/>
        <end position="262"/>
    </location>
</feature>
<accession>R7VID9</accession>
<feature type="signal peptide" evidence="7">
    <location>
        <begin position="1"/>
        <end position="20"/>
    </location>
</feature>
<evidence type="ECO:0000313" key="11">
    <source>
        <dbReference type="Proteomes" id="UP000014760"/>
    </source>
</evidence>
<evidence type="ECO:0000256" key="5">
    <source>
        <dbReference type="RuleBase" id="RU000688"/>
    </source>
</evidence>
<keyword evidence="11" id="KW-1185">Reference proteome</keyword>
<name>R7VID9_CAPTE</name>
<feature type="transmembrane region" description="Helical" evidence="6">
    <location>
        <begin position="321"/>
        <end position="348"/>
    </location>
</feature>
<dbReference type="PANTHER" id="PTHR46641">
    <property type="entry name" value="FMRFAMIDE RECEPTOR-RELATED"/>
    <property type="match status" value="1"/>
</dbReference>
<organism evidence="9">
    <name type="scientific">Capitella teleta</name>
    <name type="common">Polychaete worm</name>
    <dbReference type="NCBI Taxonomy" id="283909"/>
    <lineage>
        <taxon>Eukaryota</taxon>
        <taxon>Metazoa</taxon>
        <taxon>Spiralia</taxon>
        <taxon>Lophotrochozoa</taxon>
        <taxon>Annelida</taxon>
        <taxon>Polychaeta</taxon>
        <taxon>Sedentaria</taxon>
        <taxon>Scolecida</taxon>
        <taxon>Capitellidae</taxon>
        <taxon>Capitella</taxon>
    </lineage>
</organism>
<proteinExistence type="inferred from homology"/>
<gene>
    <name evidence="9" type="ORF">CAPTEDRAFT_199853</name>
</gene>
<comment type="similarity">
    <text evidence="5">Belongs to the G-protein coupled receptor 1 family.</text>
</comment>
<dbReference type="PRINTS" id="PR00237">
    <property type="entry name" value="GPCRRHODOPSN"/>
</dbReference>
<keyword evidence="5" id="KW-0297">G-protein coupled receptor</keyword>
<evidence type="ECO:0000259" key="8">
    <source>
        <dbReference type="PROSITE" id="PS50262"/>
    </source>
</evidence>
<dbReference type="GO" id="GO:0016020">
    <property type="term" value="C:membrane"/>
    <property type="evidence" value="ECO:0007669"/>
    <property type="project" value="UniProtKB-SubCell"/>
</dbReference>